<name>A0A1I8BPY7_MELHA</name>
<keyword evidence="1" id="KW-1185">Reference proteome</keyword>
<protein>
    <submittedName>
        <fullName evidence="2">ELL domain-containing protein</fullName>
    </submittedName>
</protein>
<accession>A0A1I8BPY7</accession>
<dbReference type="Proteomes" id="UP000095281">
    <property type="component" value="Unplaced"/>
</dbReference>
<proteinExistence type="predicted"/>
<evidence type="ECO:0000313" key="1">
    <source>
        <dbReference type="Proteomes" id="UP000095281"/>
    </source>
</evidence>
<reference evidence="2" key="1">
    <citation type="submission" date="2016-11" db="UniProtKB">
        <authorList>
            <consortium name="WormBaseParasite"/>
        </authorList>
    </citation>
    <scope>IDENTIFICATION</scope>
</reference>
<evidence type="ECO:0000313" key="2">
    <source>
        <dbReference type="WBParaSite" id="MhA1_Contig373.frz3.gene26"/>
    </source>
</evidence>
<sequence length="115" mass="13446">MYFSLTVHPAAIIENGVKLKQNKLFQECAVKLDDSIETLVKHVELSETQMLFFSKGEHVYYSDNPDIKQNCEKDKAARMKIHFKSIIVELRGGEKKRIVCKDYEESNQRKKLLRL</sequence>
<organism evidence="1 2">
    <name type="scientific">Meloidogyne hapla</name>
    <name type="common">Root-knot nematode worm</name>
    <dbReference type="NCBI Taxonomy" id="6305"/>
    <lineage>
        <taxon>Eukaryota</taxon>
        <taxon>Metazoa</taxon>
        <taxon>Ecdysozoa</taxon>
        <taxon>Nematoda</taxon>
        <taxon>Chromadorea</taxon>
        <taxon>Rhabditida</taxon>
        <taxon>Tylenchina</taxon>
        <taxon>Tylenchomorpha</taxon>
        <taxon>Tylenchoidea</taxon>
        <taxon>Meloidogynidae</taxon>
        <taxon>Meloidogyninae</taxon>
        <taxon>Meloidogyne</taxon>
    </lineage>
</organism>
<dbReference type="AlphaFoldDB" id="A0A1I8BPY7"/>
<dbReference type="WBParaSite" id="MhA1_Contig373.frz3.gene26">
    <property type="protein sequence ID" value="MhA1_Contig373.frz3.gene26"/>
    <property type="gene ID" value="MhA1_Contig373.frz3.gene26"/>
</dbReference>